<evidence type="ECO:0000313" key="2">
    <source>
        <dbReference type="Proteomes" id="UP000018721"/>
    </source>
</evidence>
<name>V9EBV2_PHYNI</name>
<dbReference type="AlphaFoldDB" id="V9EBV2"/>
<gene>
    <name evidence="1" type="ORF">F443_17291</name>
</gene>
<dbReference type="EMBL" id="ANIZ01003013">
    <property type="protein sequence ID" value="ETI36609.1"/>
    <property type="molecule type" value="Genomic_DNA"/>
</dbReference>
<accession>V9EBV2</accession>
<reference evidence="1 2" key="1">
    <citation type="submission" date="2013-11" db="EMBL/GenBank/DDBJ databases">
        <title>The Genome Sequence of Phytophthora parasitica P1569.</title>
        <authorList>
            <consortium name="The Broad Institute Genomics Platform"/>
            <person name="Russ C."/>
            <person name="Tyler B."/>
            <person name="Panabieres F."/>
            <person name="Shan W."/>
            <person name="Tripathy S."/>
            <person name="Grunwald N."/>
            <person name="Machado M."/>
            <person name="Johnson C.S."/>
            <person name="Arredondo F."/>
            <person name="Hong C."/>
            <person name="Coffey M."/>
            <person name="Young S.K."/>
            <person name="Zeng Q."/>
            <person name="Gargeya S."/>
            <person name="Fitzgerald M."/>
            <person name="Abouelleil A."/>
            <person name="Alvarado L."/>
            <person name="Chapman S.B."/>
            <person name="Gainer-Dewar J."/>
            <person name="Goldberg J."/>
            <person name="Griggs A."/>
            <person name="Gujja S."/>
            <person name="Hansen M."/>
            <person name="Howarth C."/>
            <person name="Imamovic A."/>
            <person name="Ireland A."/>
            <person name="Larimer J."/>
            <person name="McCowan C."/>
            <person name="Murphy C."/>
            <person name="Pearson M."/>
            <person name="Poon T.W."/>
            <person name="Priest M."/>
            <person name="Roberts A."/>
            <person name="Saif S."/>
            <person name="Shea T."/>
            <person name="Sykes S."/>
            <person name="Wortman J."/>
            <person name="Nusbaum C."/>
            <person name="Birren B."/>
        </authorList>
    </citation>
    <scope>NUCLEOTIDE SEQUENCE [LARGE SCALE GENOMIC DNA]</scope>
    <source>
        <strain evidence="1 2">P1569</strain>
    </source>
</reference>
<dbReference type="Proteomes" id="UP000018721">
    <property type="component" value="Unassembled WGS sequence"/>
</dbReference>
<evidence type="ECO:0000313" key="1">
    <source>
        <dbReference type="EMBL" id="ETI36609.1"/>
    </source>
</evidence>
<keyword evidence="2" id="KW-1185">Reference proteome</keyword>
<comment type="caution">
    <text evidence="1">The sequence shown here is derived from an EMBL/GenBank/DDBJ whole genome shotgun (WGS) entry which is preliminary data.</text>
</comment>
<organism evidence="1 2">
    <name type="scientific">Phytophthora nicotianae P1569</name>
    <dbReference type="NCBI Taxonomy" id="1317065"/>
    <lineage>
        <taxon>Eukaryota</taxon>
        <taxon>Sar</taxon>
        <taxon>Stramenopiles</taxon>
        <taxon>Oomycota</taxon>
        <taxon>Peronosporomycetes</taxon>
        <taxon>Peronosporales</taxon>
        <taxon>Peronosporaceae</taxon>
        <taxon>Phytophthora</taxon>
    </lineage>
</organism>
<dbReference type="HOGENOM" id="CLU_2021348_0_0_1"/>
<proteinExistence type="predicted"/>
<feature type="non-terminal residue" evidence="1">
    <location>
        <position position="1"/>
    </location>
</feature>
<sequence length="123" mass="13292">GQLLVDFGIDADCYWLVGRVACYSVTSSSSNTRSSQYSSWAASIALPGATPSGQWAVVFISGGYTTSPHLPAQSKSIIVNSFLSSSHIKFDTRKSPCTKFFARRSSRIWFILGSKSCLAKPLS</sequence>
<protein>
    <submittedName>
        <fullName evidence="1">Uncharacterized protein</fullName>
    </submittedName>
</protein>